<reference evidence="5 6" key="1">
    <citation type="journal article" date="2018" name="Biotechnol. Biofuels">
        <title>Integrative visual omics of the white-rot fungus Polyporus brumalis exposes the biotechnological potential of its oxidative enzymes for delignifying raw plant biomass.</title>
        <authorList>
            <person name="Miyauchi S."/>
            <person name="Rancon A."/>
            <person name="Drula E."/>
            <person name="Hage H."/>
            <person name="Chaduli D."/>
            <person name="Favel A."/>
            <person name="Grisel S."/>
            <person name="Henrissat B."/>
            <person name="Herpoel-Gimbert I."/>
            <person name="Ruiz-Duenas F.J."/>
            <person name="Chevret D."/>
            <person name="Hainaut M."/>
            <person name="Lin J."/>
            <person name="Wang M."/>
            <person name="Pangilinan J."/>
            <person name="Lipzen A."/>
            <person name="Lesage-Meessen L."/>
            <person name="Navarro D."/>
            <person name="Riley R."/>
            <person name="Grigoriev I.V."/>
            <person name="Zhou S."/>
            <person name="Raouche S."/>
            <person name="Rosso M.N."/>
        </authorList>
    </citation>
    <scope>NUCLEOTIDE SEQUENCE [LARGE SCALE GENOMIC DNA]</scope>
    <source>
        <strain evidence="5 6">BRFM 1820</strain>
    </source>
</reference>
<organism evidence="5 6">
    <name type="scientific">Lentinus brumalis</name>
    <dbReference type="NCBI Taxonomy" id="2498619"/>
    <lineage>
        <taxon>Eukaryota</taxon>
        <taxon>Fungi</taxon>
        <taxon>Dikarya</taxon>
        <taxon>Basidiomycota</taxon>
        <taxon>Agaricomycotina</taxon>
        <taxon>Agaricomycetes</taxon>
        <taxon>Polyporales</taxon>
        <taxon>Polyporaceae</taxon>
        <taxon>Lentinus</taxon>
    </lineage>
</organism>
<dbReference type="Gene3D" id="2.160.20.10">
    <property type="entry name" value="Single-stranded right-handed beta-helix, Pectin lyase-like"/>
    <property type="match status" value="1"/>
</dbReference>
<dbReference type="PANTHER" id="PTHR16861:SF4">
    <property type="entry name" value="SH3 DOMAIN PROTEIN (AFU_ORTHOLOGUE AFUA_1G13610)"/>
    <property type="match status" value="1"/>
</dbReference>
<dbReference type="Proteomes" id="UP000256964">
    <property type="component" value="Unassembled WGS sequence"/>
</dbReference>
<dbReference type="InterPro" id="IPR006626">
    <property type="entry name" value="PbH1"/>
</dbReference>
<dbReference type="OrthoDB" id="2587928at2759"/>
<dbReference type="InterPro" id="IPR011050">
    <property type="entry name" value="Pectin_lyase_fold/virulence"/>
</dbReference>
<feature type="signal peptide" evidence="3">
    <location>
        <begin position="1"/>
        <end position="22"/>
    </location>
</feature>
<gene>
    <name evidence="5" type="ORF">OH76DRAFT_1431772</name>
</gene>
<evidence type="ECO:0000313" key="6">
    <source>
        <dbReference type="Proteomes" id="UP000256964"/>
    </source>
</evidence>
<dbReference type="EMBL" id="KZ857386">
    <property type="protein sequence ID" value="RDX53811.1"/>
    <property type="molecule type" value="Genomic_DNA"/>
</dbReference>
<feature type="chain" id="PRO_5016852522" description="Right handed beta helix domain-containing protein" evidence="3">
    <location>
        <begin position="23"/>
        <end position="516"/>
    </location>
</feature>
<dbReference type="AlphaFoldDB" id="A0A371DMQ6"/>
<dbReference type="Pfam" id="PF13229">
    <property type="entry name" value="Beta_helix"/>
    <property type="match status" value="1"/>
</dbReference>
<feature type="region of interest" description="Disordered" evidence="1">
    <location>
        <begin position="441"/>
        <end position="473"/>
    </location>
</feature>
<keyword evidence="3" id="KW-0732">Signal</keyword>
<name>A0A371DMQ6_9APHY</name>
<dbReference type="SMART" id="SM00710">
    <property type="entry name" value="PbH1"/>
    <property type="match status" value="5"/>
</dbReference>
<dbReference type="InterPro" id="IPR012334">
    <property type="entry name" value="Pectin_lyas_fold"/>
</dbReference>
<dbReference type="SUPFAM" id="SSF51126">
    <property type="entry name" value="Pectin lyase-like"/>
    <property type="match status" value="1"/>
</dbReference>
<evidence type="ECO:0000256" key="2">
    <source>
        <dbReference type="SAM" id="Phobius"/>
    </source>
</evidence>
<dbReference type="InterPro" id="IPR039448">
    <property type="entry name" value="Beta_helix"/>
</dbReference>
<dbReference type="PANTHER" id="PTHR16861">
    <property type="entry name" value="GLYCOPROTEIN 38"/>
    <property type="match status" value="1"/>
</dbReference>
<keyword evidence="2" id="KW-0812">Transmembrane</keyword>
<evidence type="ECO:0000259" key="4">
    <source>
        <dbReference type="Pfam" id="PF13229"/>
    </source>
</evidence>
<evidence type="ECO:0000256" key="3">
    <source>
        <dbReference type="SAM" id="SignalP"/>
    </source>
</evidence>
<sequence length="516" mass="53893">MLLHTLVHTLALLTTLSGISYGRHVTSYAHRRHVLGENHDHPLFSRSPAALHGRADCEPADPANTVTDRLNTLLNSSGPGYTLPLCPGAQYLIQAPILFAAPDQEISTVGYPAGDDRAILVVSGPVANGQGHTTAVDGTCANCSGVKLRHVQINGTRGGASPTSGGANIEMGGSNSNQLIEFVRSYDPRSWSCLHVAEGAFSCNNVTVQNNDIGPCGSDRFQEWADGISISCQNSLIRNNMVNNPTDGGIVLFGAPGTVVENNTIWVETMVLLGGINMVDYDPWNGNYTNTIVRNNIIEGGFATDVEEAGDTKGTNEEDVIIKIGIAIGPRTWFGDRYFNNVSSSGTVLNNQLTGAFGYGLAISSAQNFTVQGTVLVGNTSFIGSRGPNCSTTDTVPDPAAFVQDQNTVQFSNIQGDVKVISDADSLTCIMPPNGGDYWPFGGNSLSSPSSSDSSPTPFSTGSGGPSSSLSAGGGLSGGAKAGIAIGVILGVVAIGVLTHFIRKSALQRPRTTGRY</sequence>
<keyword evidence="2" id="KW-0472">Membrane</keyword>
<feature type="domain" description="Right handed beta helix" evidence="4">
    <location>
        <begin position="201"/>
        <end position="373"/>
    </location>
</feature>
<keyword evidence="6" id="KW-1185">Reference proteome</keyword>
<proteinExistence type="predicted"/>
<evidence type="ECO:0000313" key="5">
    <source>
        <dbReference type="EMBL" id="RDX53811.1"/>
    </source>
</evidence>
<evidence type="ECO:0000256" key="1">
    <source>
        <dbReference type="SAM" id="MobiDB-lite"/>
    </source>
</evidence>
<feature type="compositionally biased region" description="Low complexity" evidence="1">
    <location>
        <begin position="442"/>
        <end position="471"/>
    </location>
</feature>
<keyword evidence="2" id="KW-1133">Transmembrane helix</keyword>
<protein>
    <recommendedName>
        <fullName evidence="4">Right handed beta helix domain-containing protein</fullName>
    </recommendedName>
</protein>
<feature type="transmembrane region" description="Helical" evidence="2">
    <location>
        <begin position="482"/>
        <end position="502"/>
    </location>
</feature>
<dbReference type="STRING" id="139420.A0A371DMQ6"/>
<accession>A0A371DMQ6</accession>